<dbReference type="VEuPathDB" id="FungiDB:VP01_1651g7"/>
<dbReference type="STRING" id="27349.A0A0L6VGL5"/>
<reference evidence="1 2" key="1">
    <citation type="submission" date="2015-08" db="EMBL/GenBank/DDBJ databases">
        <title>Next Generation Sequencing and Analysis of the Genome of Puccinia sorghi L Schw, the Causal Agent of Maize Common Rust.</title>
        <authorList>
            <person name="Rochi L."/>
            <person name="Burguener G."/>
            <person name="Darino M."/>
            <person name="Turjanski A."/>
            <person name="Kreff E."/>
            <person name="Dieguez M.J."/>
            <person name="Sacco F."/>
        </authorList>
    </citation>
    <scope>NUCLEOTIDE SEQUENCE [LARGE SCALE GENOMIC DNA]</scope>
    <source>
        <strain evidence="1 2">RO10H11247</strain>
    </source>
</reference>
<dbReference type="InterPro" id="IPR025662">
    <property type="entry name" value="Sigma_54_int_dom_ATP-bd_1"/>
</dbReference>
<evidence type="ECO:0000313" key="1">
    <source>
        <dbReference type="EMBL" id="KNZ59859.1"/>
    </source>
</evidence>
<dbReference type="PROSITE" id="PS00675">
    <property type="entry name" value="SIGMA54_INTERACT_1"/>
    <property type="match status" value="1"/>
</dbReference>
<proteinExistence type="predicted"/>
<evidence type="ECO:0000313" key="2">
    <source>
        <dbReference type="Proteomes" id="UP000037035"/>
    </source>
</evidence>
<organism evidence="1 2">
    <name type="scientific">Puccinia sorghi</name>
    <dbReference type="NCBI Taxonomy" id="27349"/>
    <lineage>
        <taxon>Eukaryota</taxon>
        <taxon>Fungi</taxon>
        <taxon>Dikarya</taxon>
        <taxon>Basidiomycota</taxon>
        <taxon>Pucciniomycotina</taxon>
        <taxon>Pucciniomycetes</taxon>
        <taxon>Pucciniales</taxon>
        <taxon>Pucciniaceae</taxon>
        <taxon>Puccinia</taxon>
    </lineage>
</organism>
<dbReference type="Proteomes" id="UP000037035">
    <property type="component" value="Unassembled WGS sequence"/>
</dbReference>
<keyword evidence="2" id="KW-1185">Reference proteome</keyword>
<gene>
    <name evidence="1" type="ORF">VP01_1651g7</name>
</gene>
<comment type="caution">
    <text evidence="1">The sequence shown here is derived from an EMBL/GenBank/DDBJ whole genome shotgun (WGS) entry which is preliminary data.</text>
</comment>
<dbReference type="AlphaFoldDB" id="A0A0L6VGL5"/>
<dbReference type="Gene3D" id="3.40.50.300">
    <property type="entry name" value="P-loop containing nucleotide triphosphate hydrolases"/>
    <property type="match status" value="1"/>
</dbReference>
<name>A0A0L6VGL5_9BASI</name>
<sequence>MTILLTMVFTYLDQPFGVLLIVEHSSVAGLALVLTRTHFLIDVIGITYASVSMANICSTHLQYHFKPQIDNQELLIPEGARSCLEPFVINFLNYIAVMLLVLCNCTESKYLRNSKEDDNVIRSLSRHIGALGYQELAEVSYTLLDEQSQGEEEKETTKQLLDQLMHPTILPTCMKKTLSCQRFNKPVLLVGDTGSGKTLICKALSLFANQCFRKNIRTALEQLHIDDVVIKTKQMLTEKMKSSPESLAVEKAQADLHQLKKSAVLKATMFYLTRFLFNLINDLRSACKLANVESRKDFFLSSRLVKSSTSLESHNPVVNTLKCVVSLLASTTPCSSVQRNLSFFFFFFCLLQVETAVLHLQGFLVGSPNHIPPSNLLFYFFFLLYRKEDKNTLRQWRVYIHDITIDPLSVQAAHHSYLKAWLSRPHSGGLPIRWSNMKKILAALLTACQTCMLVWRISRIPPWDSSIASLTFSDVCRHLMACFCTSIGASIAELGFCKRNFSEEEEVPPARMVCQEQVMEQDLVVIKLRRQCCLMCHSRTFKILAKMIKIPARLTDPLDSVAVDEIFWEERKWLVESNTRPKKLSIKMRLCPMKLTSQTMMLSSLRWKRQPSALTSQYRSHEIMKSWIFGKISNWIIVAVKITDSTTLLQPLKPLSDKKLNSTKLEKMKIKDNSSNRDMDGAPAHIGDGTDGPAVLQHPGPSDCKRKLLCGILIKAHLGLLLLYPTAQMCHPKLITIPAAIQKVSNLVHRIHHPDWSAQRVATREDNFIAPHAPLPAEELEALRKSQNFHHLPSISLMKNATSGSNFVPGSMLSISDPTCLVADHLHKCPLQPTTFISRQIFHSSSTLLGYQDMGEVPTELVITHRRMPSVHLCIVSLHSGTDTANLIGGFEQSSVECKLISNLLFEGTGRLPFAEQGMTHQTQSEGNVHTLPC</sequence>
<dbReference type="InterPro" id="IPR027417">
    <property type="entry name" value="P-loop_NTPase"/>
</dbReference>
<accession>A0A0L6VGL5</accession>
<dbReference type="SUPFAM" id="SSF52540">
    <property type="entry name" value="P-loop containing nucleoside triphosphate hydrolases"/>
    <property type="match status" value="1"/>
</dbReference>
<protein>
    <submittedName>
        <fullName evidence="1">Uncharacterized protein</fullName>
    </submittedName>
</protein>
<dbReference type="OrthoDB" id="3060905at2759"/>
<dbReference type="EMBL" id="LAVV01006450">
    <property type="protein sequence ID" value="KNZ59859.1"/>
    <property type="molecule type" value="Genomic_DNA"/>
</dbReference>